<keyword evidence="2" id="KW-1133">Transmembrane helix</keyword>
<evidence type="ECO:0000256" key="2">
    <source>
        <dbReference type="SAM" id="Phobius"/>
    </source>
</evidence>
<feature type="region of interest" description="Disordered" evidence="1">
    <location>
        <begin position="156"/>
        <end position="193"/>
    </location>
</feature>
<protein>
    <submittedName>
        <fullName evidence="3">Uncharacterized protein</fullName>
    </submittedName>
</protein>
<keyword evidence="4" id="KW-1185">Reference proteome</keyword>
<sequence>MANSLRLFFEEPKLFLTVYAKSQQLMKQLILCLLALVLLQGPIWGQTKAIAYKSFAGELPFFNPEDLPEDDFGLPPPMMIRLEKLNDSMVVETIRDWDQSLEIDTVKNHLYIHQQKLSMEELRKRYPRNIEFIGFEEDSLPRVSDTLADPQQPALEEIQKPMDRCPAPKKKTDSPKAEPQPRAEQGAIEQAEPQKAISCKLPEEEPIHLAYIGWGGFFLLFVLGLWYRIA</sequence>
<keyword evidence="2" id="KW-0812">Transmembrane</keyword>
<name>H6L819_SAPGL</name>
<dbReference type="AlphaFoldDB" id="H6L819"/>
<organism evidence="3 4">
    <name type="scientific">Saprospira grandis (strain Lewin)</name>
    <dbReference type="NCBI Taxonomy" id="984262"/>
    <lineage>
        <taxon>Bacteria</taxon>
        <taxon>Pseudomonadati</taxon>
        <taxon>Bacteroidota</taxon>
        <taxon>Saprospiria</taxon>
        <taxon>Saprospirales</taxon>
        <taxon>Saprospiraceae</taxon>
        <taxon>Saprospira</taxon>
    </lineage>
</organism>
<dbReference type="HOGENOM" id="CLU_1204107_0_0_10"/>
<evidence type="ECO:0000256" key="1">
    <source>
        <dbReference type="SAM" id="MobiDB-lite"/>
    </source>
</evidence>
<evidence type="ECO:0000313" key="3">
    <source>
        <dbReference type="EMBL" id="AFC25347.1"/>
    </source>
</evidence>
<gene>
    <name evidence="3" type="ordered locus">SGRA_2619</name>
</gene>
<keyword evidence="2" id="KW-0472">Membrane</keyword>
<feature type="transmembrane region" description="Helical" evidence="2">
    <location>
        <begin position="208"/>
        <end position="227"/>
    </location>
</feature>
<feature type="compositionally biased region" description="Basic and acidic residues" evidence="1">
    <location>
        <begin position="170"/>
        <end position="181"/>
    </location>
</feature>
<dbReference type="EMBL" id="CP002831">
    <property type="protein sequence ID" value="AFC25347.1"/>
    <property type="molecule type" value="Genomic_DNA"/>
</dbReference>
<evidence type="ECO:0000313" key="4">
    <source>
        <dbReference type="Proteomes" id="UP000007519"/>
    </source>
</evidence>
<dbReference type="KEGG" id="sgn:SGRA_2619"/>
<proteinExistence type="predicted"/>
<accession>H6L819</accession>
<reference evidence="3 4" key="1">
    <citation type="journal article" date="2012" name="Stand. Genomic Sci.">
        <title>Complete genome sequencing and analysis of Saprospira grandis str. Lewin, a predatory marine bacterium.</title>
        <authorList>
            <person name="Saw J.H."/>
            <person name="Yuryev A."/>
            <person name="Kanbe M."/>
            <person name="Hou S."/>
            <person name="Young A.G."/>
            <person name="Aizawa S."/>
            <person name="Alam M."/>
        </authorList>
    </citation>
    <scope>NUCLEOTIDE SEQUENCE [LARGE SCALE GENOMIC DNA]</scope>
    <source>
        <strain evidence="3 4">Lewin</strain>
    </source>
</reference>
<dbReference type="Proteomes" id="UP000007519">
    <property type="component" value="Chromosome"/>
</dbReference>